<evidence type="ECO:0000256" key="2">
    <source>
        <dbReference type="ARBA" id="ARBA00011927"/>
    </source>
</evidence>
<keyword evidence="5" id="KW-0808">Transferase</keyword>
<sequence>MLYIIGLGLGDERDITVRGLDAVRSCHKVYVEAYTSLLSFGLASDGLSRMEKLYGRDIVVADREMVEERADGILSEAVDSDVAFLVVGDPFGYTSEGTIIGVIVQRTEVLRTTKIYDHPHCYKSTLGG</sequence>
<dbReference type="PANTHER" id="PTHR10882">
    <property type="entry name" value="DIPHTHINE SYNTHASE"/>
    <property type="match status" value="1"/>
</dbReference>
<evidence type="ECO:0000256" key="3">
    <source>
        <dbReference type="ARBA" id="ARBA00048752"/>
    </source>
</evidence>
<name>A0A9E7JRR8_9LILI</name>
<gene>
    <name evidence="5" type="ORF">MUK42_27305</name>
</gene>
<dbReference type="Gene3D" id="3.40.1010.10">
    <property type="entry name" value="Cobalt-precorrin-4 Transmethylase, Domain 1"/>
    <property type="match status" value="1"/>
</dbReference>
<dbReference type="EMBL" id="CP097504">
    <property type="protein sequence ID" value="URD91110.1"/>
    <property type="molecule type" value="Genomic_DNA"/>
</dbReference>
<dbReference type="Pfam" id="PF00590">
    <property type="entry name" value="TP_methylase"/>
    <property type="match status" value="1"/>
</dbReference>
<protein>
    <recommendedName>
        <fullName evidence="2">diphthine methyl ester synthase</fullName>
        <ecNumber evidence="2">2.1.1.314</ecNumber>
    </recommendedName>
</protein>
<dbReference type="InterPro" id="IPR000878">
    <property type="entry name" value="4pyrrol_Mease"/>
</dbReference>
<dbReference type="GO" id="GO:0032259">
    <property type="term" value="P:methylation"/>
    <property type="evidence" value="ECO:0007669"/>
    <property type="project" value="UniProtKB-KW"/>
</dbReference>
<keyword evidence="6" id="KW-1185">Reference proteome</keyword>
<dbReference type="OrthoDB" id="2516at2759"/>
<evidence type="ECO:0000313" key="5">
    <source>
        <dbReference type="EMBL" id="URD91110.1"/>
    </source>
</evidence>
<dbReference type="SUPFAM" id="SSF53790">
    <property type="entry name" value="Tetrapyrrole methylase"/>
    <property type="match status" value="1"/>
</dbReference>
<dbReference type="GO" id="GO:0141133">
    <property type="term" value="F:diphthine methyl ester synthase activity"/>
    <property type="evidence" value="ECO:0007669"/>
    <property type="project" value="UniProtKB-EC"/>
</dbReference>
<dbReference type="InterPro" id="IPR004551">
    <property type="entry name" value="Dphthn_synthase"/>
</dbReference>
<dbReference type="PANTHER" id="PTHR10882:SF0">
    <property type="entry name" value="DIPHTHINE METHYL ESTER SYNTHASE"/>
    <property type="match status" value="1"/>
</dbReference>
<organism evidence="5 6">
    <name type="scientific">Musa troglodytarum</name>
    <name type="common">fe'i banana</name>
    <dbReference type="NCBI Taxonomy" id="320322"/>
    <lineage>
        <taxon>Eukaryota</taxon>
        <taxon>Viridiplantae</taxon>
        <taxon>Streptophyta</taxon>
        <taxon>Embryophyta</taxon>
        <taxon>Tracheophyta</taxon>
        <taxon>Spermatophyta</taxon>
        <taxon>Magnoliopsida</taxon>
        <taxon>Liliopsida</taxon>
        <taxon>Zingiberales</taxon>
        <taxon>Musaceae</taxon>
        <taxon>Musa</taxon>
    </lineage>
</organism>
<comment type="catalytic activity">
    <reaction evidence="3">
        <text>2-[(3S)-amino-3-carboxypropyl]-L-histidyl-[translation elongation factor 2] + 4 S-adenosyl-L-methionine = diphthine methyl ester-[translation elongation factor 2] + 4 S-adenosyl-L-homocysteine + 3 H(+)</text>
        <dbReference type="Rhea" id="RHEA:42652"/>
        <dbReference type="Rhea" id="RHEA-COMP:9749"/>
        <dbReference type="Rhea" id="RHEA-COMP:10173"/>
        <dbReference type="ChEBI" id="CHEBI:15378"/>
        <dbReference type="ChEBI" id="CHEBI:57856"/>
        <dbReference type="ChEBI" id="CHEBI:59789"/>
        <dbReference type="ChEBI" id="CHEBI:73995"/>
        <dbReference type="ChEBI" id="CHEBI:79005"/>
        <dbReference type="EC" id="2.1.1.314"/>
    </reaction>
</comment>
<evidence type="ECO:0000256" key="1">
    <source>
        <dbReference type="ARBA" id="ARBA00004006"/>
    </source>
</evidence>
<evidence type="ECO:0000313" key="6">
    <source>
        <dbReference type="Proteomes" id="UP001055439"/>
    </source>
</evidence>
<dbReference type="InterPro" id="IPR035996">
    <property type="entry name" value="4pyrrol_Methylase_sf"/>
</dbReference>
<reference evidence="5" key="1">
    <citation type="submission" date="2022-05" db="EMBL/GenBank/DDBJ databases">
        <title>The Musa troglodytarum L. genome provides insights into the mechanism of non-climacteric behaviour and enrichment of carotenoids.</title>
        <authorList>
            <person name="Wang J."/>
        </authorList>
    </citation>
    <scope>NUCLEOTIDE SEQUENCE</scope>
    <source>
        <tissue evidence="5">Leaf</tissue>
    </source>
</reference>
<dbReference type="EC" id="2.1.1.314" evidence="2"/>
<accession>A0A9E7JRR8</accession>
<dbReference type="GO" id="GO:0017183">
    <property type="term" value="P:protein histidyl modification to diphthamide"/>
    <property type="evidence" value="ECO:0007669"/>
    <property type="project" value="InterPro"/>
</dbReference>
<comment type="function">
    <text evidence="1">S-adenosyl-L-methionine-dependent methyltransferase that catalyzes four methylations of the modified target histidine residue in translation elongation factor 2 (EF-2), to form an intermediate called diphthine methyl ester. The four successive methylation reactions represent the second step of diphthamide biosynthesis.</text>
</comment>
<dbReference type="InterPro" id="IPR014777">
    <property type="entry name" value="4pyrrole_Mease_sub1"/>
</dbReference>
<keyword evidence="5" id="KW-0489">Methyltransferase</keyword>
<feature type="domain" description="Tetrapyrrole methylase" evidence="4">
    <location>
        <begin position="1"/>
        <end position="103"/>
    </location>
</feature>
<proteinExistence type="predicted"/>
<dbReference type="AlphaFoldDB" id="A0A9E7JRR8"/>
<evidence type="ECO:0000259" key="4">
    <source>
        <dbReference type="Pfam" id="PF00590"/>
    </source>
</evidence>
<dbReference type="Proteomes" id="UP001055439">
    <property type="component" value="Chromosome 2"/>
</dbReference>